<dbReference type="Pfam" id="PF16859">
    <property type="entry name" value="TetR_C_11"/>
    <property type="match status" value="1"/>
</dbReference>
<dbReference type="InterPro" id="IPR050109">
    <property type="entry name" value="HTH-type_TetR-like_transc_reg"/>
</dbReference>
<dbReference type="Gene3D" id="1.10.10.60">
    <property type="entry name" value="Homeodomain-like"/>
    <property type="match status" value="1"/>
</dbReference>
<keyword evidence="1" id="KW-0805">Transcription regulation</keyword>
<dbReference type="GO" id="GO:0045892">
    <property type="term" value="P:negative regulation of DNA-templated transcription"/>
    <property type="evidence" value="ECO:0007669"/>
    <property type="project" value="UniProtKB-ARBA"/>
</dbReference>
<dbReference type="SUPFAM" id="SSF48498">
    <property type="entry name" value="Tetracyclin repressor-like, C-terminal domain"/>
    <property type="match status" value="1"/>
</dbReference>
<dbReference type="PRINTS" id="PR00455">
    <property type="entry name" value="HTHTETR"/>
</dbReference>
<dbReference type="EMBL" id="DSRU01000071">
    <property type="protein sequence ID" value="HFM97333.1"/>
    <property type="molecule type" value="Genomic_DNA"/>
</dbReference>
<name>A0A7C3PD97_9CYAN</name>
<dbReference type="InterPro" id="IPR036271">
    <property type="entry name" value="Tet_transcr_reg_TetR-rel_C_sf"/>
</dbReference>
<evidence type="ECO:0000259" key="5">
    <source>
        <dbReference type="PROSITE" id="PS50977"/>
    </source>
</evidence>
<accession>A0A7C3PD97</accession>
<evidence type="ECO:0000256" key="3">
    <source>
        <dbReference type="ARBA" id="ARBA00023163"/>
    </source>
</evidence>
<evidence type="ECO:0000256" key="4">
    <source>
        <dbReference type="PROSITE-ProRule" id="PRU00335"/>
    </source>
</evidence>
<dbReference type="GO" id="GO:0003700">
    <property type="term" value="F:DNA-binding transcription factor activity"/>
    <property type="evidence" value="ECO:0007669"/>
    <property type="project" value="TreeGrafter"/>
</dbReference>
<comment type="caution">
    <text evidence="6">The sequence shown here is derived from an EMBL/GenBank/DDBJ whole genome shotgun (WGS) entry which is preliminary data.</text>
</comment>
<dbReference type="InterPro" id="IPR001647">
    <property type="entry name" value="HTH_TetR"/>
</dbReference>
<dbReference type="PROSITE" id="PS50977">
    <property type="entry name" value="HTH_TETR_2"/>
    <property type="match status" value="1"/>
</dbReference>
<evidence type="ECO:0000256" key="1">
    <source>
        <dbReference type="ARBA" id="ARBA00023015"/>
    </source>
</evidence>
<gene>
    <name evidence="6" type="ORF">ENR64_06115</name>
</gene>
<feature type="DNA-binding region" description="H-T-H motif" evidence="4">
    <location>
        <begin position="38"/>
        <end position="57"/>
    </location>
</feature>
<dbReference type="Gene3D" id="1.10.357.10">
    <property type="entry name" value="Tetracycline Repressor, domain 2"/>
    <property type="match status" value="1"/>
</dbReference>
<keyword evidence="3" id="KW-0804">Transcription</keyword>
<feature type="domain" description="HTH tetR-type" evidence="5">
    <location>
        <begin position="15"/>
        <end position="75"/>
    </location>
</feature>
<protein>
    <submittedName>
        <fullName evidence="6">TetR/AcrR family transcriptional regulator</fullName>
    </submittedName>
</protein>
<dbReference type="GO" id="GO:0000976">
    <property type="term" value="F:transcription cis-regulatory region binding"/>
    <property type="evidence" value="ECO:0007669"/>
    <property type="project" value="TreeGrafter"/>
</dbReference>
<evidence type="ECO:0000256" key="2">
    <source>
        <dbReference type="ARBA" id="ARBA00023125"/>
    </source>
</evidence>
<proteinExistence type="predicted"/>
<reference evidence="6" key="1">
    <citation type="journal article" date="2020" name="mSystems">
        <title>Genome- and Community-Level Interaction Insights into Carbon Utilization and Element Cycling Functions of Hydrothermarchaeota in Hydrothermal Sediment.</title>
        <authorList>
            <person name="Zhou Z."/>
            <person name="Liu Y."/>
            <person name="Xu W."/>
            <person name="Pan J."/>
            <person name="Luo Z.H."/>
            <person name="Li M."/>
        </authorList>
    </citation>
    <scope>NUCLEOTIDE SEQUENCE [LARGE SCALE GENOMIC DNA]</scope>
    <source>
        <strain evidence="6">SpSt-418</strain>
    </source>
</reference>
<dbReference type="Pfam" id="PF00440">
    <property type="entry name" value="TetR_N"/>
    <property type="match status" value="1"/>
</dbReference>
<dbReference type="PANTHER" id="PTHR30055:SF148">
    <property type="entry name" value="TETR-FAMILY TRANSCRIPTIONAL REGULATOR"/>
    <property type="match status" value="1"/>
</dbReference>
<dbReference type="FunFam" id="1.10.10.60:FF:000141">
    <property type="entry name" value="TetR family transcriptional regulator"/>
    <property type="match status" value="1"/>
</dbReference>
<dbReference type="InterPro" id="IPR009057">
    <property type="entry name" value="Homeodomain-like_sf"/>
</dbReference>
<dbReference type="SUPFAM" id="SSF46689">
    <property type="entry name" value="Homeodomain-like"/>
    <property type="match status" value="1"/>
</dbReference>
<dbReference type="InterPro" id="IPR011075">
    <property type="entry name" value="TetR_C"/>
</dbReference>
<evidence type="ECO:0000313" key="6">
    <source>
        <dbReference type="EMBL" id="HFM97333.1"/>
    </source>
</evidence>
<dbReference type="AlphaFoldDB" id="A0A7C3PD97"/>
<keyword evidence="2 4" id="KW-0238">DNA-binding</keyword>
<organism evidence="6">
    <name type="scientific">Oscillatoriales cyanobacterium SpSt-418</name>
    <dbReference type="NCBI Taxonomy" id="2282169"/>
    <lineage>
        <taxon>Bacteria</taxon>
        <taxon>Bacillati</taxon>
        <taxon>Cyanobacteriota</taxon>
        <taxon>Cyanophyceae</taxon>
        <taxon>Oscillatoriophycideae</taxon>
        <taxon>Oscillatoriales</taxon>
    </lineage>
</organism>
<sequence length="193" mass="21762">MNQPIKPVTGRPRSVEVDRAILQAALDLLAEVGYQGISIEAIAARAGVGRTTIYRRYDSKEELLVDALECSKQELTIPDTGSFWADMEQMIAQIDEFTKSDLMRQTMALTISTASSSPKFAEIHWKKYMEPRRKEMSKIFERAKQRGELAKSLDIDLAIDMIMGLLVFSVLVKPDNVPVKERLNLALKTFLPT</sequence>
<dbReference type="PANTHER" id="PTHR30055">
    <property type="entry name" value="HTH-TYPE TRANSCRIPTIONAL REGULATOR RUTR"/>
    <property type="match status" value="1"/>
</dbReference>